<evidence type="ECO:0000259" key="5">
    <source>
        <dbReference type="PROSITE" id="PS50901"/>
    </source>
</evidence>
<dbReference type="RefSeq" id="WP_120728209.1">
    <property type="nucleotide sequence ID" value="NZ_RBAK01000003.1"/>
</dbReference>
<feature type="region of interest" description="Disordered" evidence="4">
    <location>
        <begin position="87"/>
        <end position="112"/>
    </location>
</feature>
<evidence type="ECO:0000313" key="7">
    <source>
        <dbReference type="Proteomes" id="UP000281726"/>
    </source>
</evidence>
<keyword evidence="1 3" id="KW-0547">Nucleotide-binding</keyword>
<dbReference type="GO" id="GO:0051301">
    <property type="term" value="P:cell division"/>
    <property type="evidence" value="ECO:0007669"/>
    <property type="project" value="UniProtKB-KW"/>
</dbReference>
<dbReference type="CDD" id="cd01127">
    <property type="entry name" value="TrwB_TraG_TraD_VirD4"/>
    <property type="match status" value="1"/>
</dbReference>
<feature type="domain" description="FtsK" evidence="5">
    <location>
        <begin position="366"/>
        <end position="571"/>
    </location>
</feature>
<proteinExistence type="predicted"/>
<evidence type="ECO:0000256" key="4">
    <source>
        <dbReference type="SAM" id="MobiDB-lite"/>
    </source>
</evidence>
<dbReference type="InterPro" id="IPR050206">
    <property type="entry name" value="FtsK/SpoIIIE/SftA"/>
</dbReference>
<dbReference type="GO" id="GO:0005524">
    <property type="term" value="F:ATP binding"/>
    <property type="evidence" value="ECO:0007669"/>
    <property type="project" value="UniProtKB-UniRule"/>
</dbReference>
<comment type="caution">
    <text evidence="6">The sequence shown here is derived from an EMBL/GenBank/DDBJ whole genome shotgun (WGS) entry which is preliminary data.</text>
</comment>
<reference evidence="6 7" key="1">
    <citation type="journal article" date="2004" name="Syst. Appl. Microbiol.">
        <title>Cryptoendolithic actinomycetes from antarctic sandstone rock samples: Micromonospora endolithica sp. nov. and two isolates related to Micromonospora coerulea Jensen 1932.</title>
        <authorList>
            <person name="Hirsch P."/>
            <person name="Mevs U."/>
            <person name="Kroppenstedt R.M."/>
            <person name="Schumann P."/>
            <person name="Stackebrandt E."/>
        </authorList>
    </citation>
    <scope>NUCLEOTIDE SEQUENCE [LARGE SCALE GENOMIC DNA]</scope>
    <source>
        <strain evidence="6 7">JCM 12677</strain>
    </source>
</reference>
<keyword evidence="6" id="KW-0132">Cell division</keyword>
<sequence length="889" mass="95389">MADRRTQLVTRVRGMLAEAVGSARTRLGAAQDELATARERRARIRRAAEAVPARVGAERDRRLAEIDARHAARLADLARRAADAARREAPGAASADWSGWRPTPATRAEPPGALRVGTVAVAPDEPVPALVPLLDAGHVHLSGDDRAGTEAVVSALLLRAVGRTEPGRVRLVGYDPEHLGGGLAGFAPLGTAGLLTFVGPGGLGRLLDDLVEQIRRINETVLAGEHGSLRELAAATGRRPEPWRVAVLLGGDELSRHERGQLDRVVRTGASCGVHLVVRGMSLPDGPTVTRVRMAAGGAHVGDLPVRLDPPPPATLVTETCRMVAARVNAGPTPTPFTDLLPPVDEMWREDSAHGLTAPIGEGPQGRPVLLTLGDYPPHALIGGPSGTGKTNLIFAWIGALASRYSPAELEFYLLDFKEGVSFARFAQGRRDPSWLPHMRLVGINVNTDREFGLALLRFLAEELRRRADAAKRHEVTKLAELRAVDPTGHWPRIVAVVDEFQMLLAGRDAVAREAADLLEDLARRGRSQGIHLVLASQDVRGIEALWGRPALVAQFTLRIALPKALRILAERNDAAQSLPRHHAVVNAESGMSEGNEVARIPSAGDWDTWSDLQHRLWRMRPPDAAPARLFDGDAVPRLADAPDFQALTAPETGTLRAPVALLGEIIDVQARSATLRLPRAPGRNLAVLGTRVDEACAVLDAAARSLARQHRPGGARFSIACLDPDADPVARALYDDLDDAAWYDEETVAELVEETADGLGAPGAAGTPHYLLLFAVDAAAGALAARVGGRTGLERLRRILHDGPERRTHVLAWWRGVARMRADLGGSGARTDQIGAWVALDTHGGELGTSLYPGTGGPDWYPRPWRGLFFDRAVHRTGQTIIPYGPSR</sequence>
<dbReference type="InterPro" id="IPR002543">
    <property type="entry name" value="FtsK_dom"/>
</dbReference>
<dbReference type="InterPro" id="IPR027417">
    <property type="entry name" value="P-loop_NTPase"/>
</dbReference>
<dbReference type="SUPFAM" id="SSF52540">
    <property type="entry name" value="P-loop containing nucleoside triphosphate hydrolases"/>
    <property type="match status" value="1"/>
</dbReference>
<keyword evidence="6" id="KW-0131">Cell cycle</keyword>
<keyword evidence="7" id="KW-1185">Reference proteome</keyword>
<organism evidence="6 7">
    <name type="scientific">Micromonospora endolithica</name>
    <dbReference type="NCBI Taxonomy" id="230091"/>
    <lineage>
        <taxon>Bacteria</taxon>
        <taxon>Bacillati</taxon>
        <taxon>Actinomycetota</taxon>
        <taxon>Actinomycetes</taxon>
        <taxon>Micromonosporales</taxon>
        <taxon>Micromonosporaceae</taxon>
        <taxon>Micromonospora</taxon>
    </lineage>
</organism>
<evidence type="ECO:0000256" key="3">
    <source>
        <dbReference type="PROSITE-ProRule" id="PRU00289"/>
    </source>
</evidence>
<feature type="binding site" evidence="3">
    <location>
        <begin position="384"/>
        <end position="391"/>
    </location>
    <ligand>
        <name>ATP</name>
        <dbReference type="ChEBI" id="CHEBI:30616"/>
    </ligand>
</feature>
<dbReference type="Gene3D" id="3.40.50.300">
    <property type="entry name" value="P-loop containing nucleotide triphosphate hydrolases"/>
    <property type="match status" value="2"/>
</dbReference>
<keyword evidence="2 3" id="KW-0067">ATP-binding</keyword>
<dbReference type="Proteomes" id="UP000281726">
    <property type="component" value="Unassembled WGS sequence"/>
</dbReference>
<evidence type="ECO:0000256" key="1">
    <source>
        <dbReference type="ARBA" id="ARBA00022741"/>
    </source>
</evidence>
<dbReference type="Pfam" id="PF01580">
    <property type="entry name" value="FtsK_SpoIIIE"/>
    <property type="match status" value="1"/>
</dbReference>
<dbReference type="PANTHER" id="PTHR22683:SF41">
    <property type="entry name" value="DNA TRANSLOCASE FTSK"/>
    <property type="match status" value="1"/>
</dbReference>
<dbReference type="AlphaFoldDB" id="A0A3A9ZKB7"/>
<accession>A0A3A9ZKB7</accession>
<evidence type="ECO:0000313" key="6">
    <source>
        <dbReference type="EMBL" id="RKN48718.1"/>
    </source>
</evidence>
<evidence type="ECO:0000256" key="2">
    <source>
        <dbReference type="ARBA" id="ARBA00022840"/>
    </source>
</evidence>
<dbReference type="EMBL" id="RBAK01000003">
    <property type="protein sequence ID" value="RKN48718.1"/>
    <property type="molecule type" value="Genomic_DNA"/>
</dbReference>
<dbReference type="GO" id="GO:0003677">
    <property type="term" value="F:DNA binding"/>
    <property type="evidence" value="ECO:0007669"/>
    <property type="project" value="InterPro"/>
</dbReference>
<dbReference type="PANTHER" id="PTHR22683">
    <property type="entry name" value="SPORULATION PROTEIN RELATED"/>
    <property type="match status" value="1"/>
</dbReference>
<gene>
    <name evidence="6" type="ORF">D7223_11745</name>
</gene>
<dbReference type="PROSITE" id="PS50901">
    <property type="entry name" value="FTSK"/>
    <property type="match status" value="1"/>
</dbReference>
<protein>
    <submittedName>
        <fullName evidence="6">Cell division protein FtsK</fullName>
    </submittedName>
</protein>
<name>A0A3A9ZKB7_9ACTN</name>
<dbReference type="OrthoDB" id="9807790at2"/>